<accession>A0A163JMS7</accession>
<evidence type="ECO:0000313" key="2">
    <source>
        <dbReference type="EMBL" id="KZS46679.1"/>
    </source>
</evidence>
<gene>
    <name evidence="2" type="ORF">AWU65_12500</name>
</gene>
<dbReference type="EMBL" id="LWMH01000001">
    <property type="protein sequence ID" value="KZS46679.1"/>
    <property type="molecule type" value="Genomic_DNA"/>
</dbReference>
<keyword evidence="3" id="KW-1185">Reference proteome</keyword>
<dbReference type="Proteomes" id="UP000076796">
    <property type="component" value="Unassembled WGS sequence"/>
</dbReference>
<keyword evidence="1" id="KW-0812">Transmembrane</keyword>
<keyword evidence="1" id="KW-0472">Membrane</keyword>
<evidence type="ECO:0000256" key="1">
    <source>
        <dbReference type="SAM" id="Phobius"/>
    </source>
</evidence>
<dbReference type="OrthoDB" id="2659331at2"/>
<dbReference type="STRING" id="59843.A3958_12040"/>
<protein>
    <submittedName>
        <fullName evidence="2">Uncharacterized protein</fullName>
    </submittedName>
</protein>
<dbReference type="GeneID" id="97557980"/>
<feature type="transmembrane region" description="Helical" evidence="1">
    <location>
        <begin position="6"/>
        <end position="24"/>
    </location>
</feature>
<dbReference type="AlphaFoldDB" id="A0A163JMS7"/>
<organism evidence="2 3">
    <name type="scientific">Paenibacillus glucanolyticus</name>
    <dbReference type="NCBI Taxonomy" id="59843"/>
    <lineage>
        <taxon>Bacteria</taxon>
        <taxon>Bacillati</taxon>
        <taxon>Bacillota</taxon>
        <taxon>Bacilli</taxon>
        <taxon>Bacillales</taxon>
        <taxon>Paenibacillaceae</taxon>
        <taxon>Paenibacillus</taxon>
    </lineage>
</organism>
<dbReference type="RefSeq" id="WP_063478457.1">
    <property type="nucleotide sequence ID" value="NZ_CP147845.1"/>
</dbReference>
<sequence>MSKSAKWVWVWIIALIVVCTVVVLEHQKRMEQGARMTLQSVLGTSLAQIWSHYTDILELKSMPLHEARLAEVRLKLAAIEAYSRTADKAVHSSLLNPIAEKMLALSDSIRDSYAENGRFLEADEDKYALIMRDSEALLSLMSEVYYVPESQEGAEVTLNISNYDGLVALNKRLEQDLHGYSVK</sequence>
<reference evidence="2" key="1">
    <citation type="journal article" date="2016" name="Genome Announc.">
        <title>Draft genomes of two strains of Paenibacillus glucanolyticus with capability to degrade lignocellulose.</title>
        <authorList>
            <person name="Mathews S.L."/>
            <person name="Pawlak J."/>
            <person name="Grunden A.M."/>
        </authorList>
    </citation>
    <scope>NUCLEOTIDE SEQUENCE [LARGE SCALE GENOMIC DNA]</scope>
    <source>
        <strain evidence="2">SLM1</strain>
    </source>
</reference>
<comment type="caution">
    <text evidence="2">The sequence shown here is derived from an EMBL/GenBank/DDBJ whole genome shotgun (WGS) entry which is preliminary data.</text>
</comment>
<keyword evidence="1" id="KW-1133">Transmembrane helix</keyword>
<name>A0A163JMS7_9BACL</name>
<proteinExistence type="predicted"/>
<evidence type="ECO:0000313" key="3">
    <source>
        <dbReference type="Proteomes" id="UP000076796"/>
    </source>
</evidence>